<dbReference type="AlphaFoldDB" id="A0A251X4U0"/>
<sequence>MNKYSIAILLLMAGLGGCSTTPTQDWTASRHDETVVWADDDSEWAILVSSYEQRGGGVFSEPERRNFNHQLVTQNGAEGERIAVTSPRDDRPGQIFYMKSAGYFLLEAVLSDGSQQFSRILPNGNEILVLEGRPTQCTAEQPNVKMPHSIIPSPNGRQLAHIYTPQCGELGVEFMHASTLNFIDGRFMSIEQPLIATWHPQGYLILSDAKKTQAWKIAPGEDFTPISPPDCLTPSTSSSDISSTGLQVRIVKDKLVTQQLPMDRAFGCQSHLPALMQSEKE</sequence>
<dbReference type="OrthoDB" id="5624920at2"/>
<dbReference type="Proteomes" id="UP000194798">
    <property type="component" value="Unassembled WGS sequence"/>
</dbReference>
<name>A0A251X4U0_9GAMM</name>
<reference evidence="1 2" key="1">
    <citation type="submission" date="2016-12" db="EMBL/GenBank/DDBJ databases">
        <title>Thioflexothrix psekupsii D3 genome sequencing and assembly.</title>
        <authorList>
            <person name="Fomenkov A."/>
            <person name="Vincze T."/>
            <person name="Grabovich M."/>
            <person name="Anton B.P."/>
            <person name="Dubinina G."/>
            <person name="Orlova M."/>
            <person name="Belousova E."/>
            <person name="Roberts R.J."/>
        </authorList>
    </citation>
    <scope>NUCLEOTIDE SEQUENCE [LARGE SCALE GENOMIC DNA]</scope>
    <source>
        <strain evidence="1">D3</strain>
    </source>
</reference>
<evidence type="ECO:0000313" key="2">
    <source>
        <dbReference type="Proteomes" id="UP000194798"/>
    </source>
</evidence>
<accession>A0A251X4U0</accession>
<dbReference type="EMBL" id="MSLT01000024">
    <property type="protein sequence ID" value="OUD11729.1"/>
    <property type="molecule type" value="Genomic_DNA"/>
</dbReference>
<protein>
    <submittedName>
        <fullName evidence="1">Uncharacterized protein</fullName>
    </submittedName>
</protein>
<dbReference type="RefSeq" id="WP_086489746.1">
    <property type="nucleotide sequence ID" value="NZ_MSLT01000024.1"/>
</dbReference>
<dbReference type="PROSITE" id="PS51257">
    <property type="entry name" value="PROKAR_LIPOPROTEIN"/>
    <property type="match status" value="1"/>
</dbReference>
<comment type="caution">
    <text evidence="1">The sequence shown here is derived from an EMBL/GenBank/DDBJ whole genome shotgun (WGS) entry which is preliminary data.</text>
</comment>
<gene>
    <name evidence="1" type="ORF">TPSD3_16910</name>
</gene>
<evidence type="ECO:0000313" key="1">
    <source>
        <dbReference type="EMBL" id="OUD11729.1"/>
    </source>
</evidence>
<keyword evidence="2" id="KW-1185">Reference proteome</keyword>
<organism evidence="1 2">
    <name type="scientific">Thioflexithrix psekupsensis</name>
    <dbReference type="NCBI Taxonomy" id="1570016"/>
    <lineage>
        <taxon>Bacteria</taxon>
        <taxon>Pseudomonadati</taxon>
        <taxon>Pseudomonadota</taxon>
        <taxon>Gammaproteobacteria</taxon>
        <taxon>Thiotrichales</taxon>
        <taxon>Thioflexithrix</taxon>
    </lineage>
</organism>
<proteinExistence type="predicted"/>